<dbReference type="Proteomes" id="UP000832097">
    <property type="component" value="Chromosome"/>
</dbReference>
<organism evidence="2 3">
    <name type="scientific">Agromyces larvae</name>
    <dbReference type="NCBI Taxonomy" id="2929802"/>
    <lineage>
        <taxon>Bacteria</taxon>
        <taxon>Bacillati</taxon>
        <taxon>Actinomycetota</taxon>
        <taxon>Actinomycetes</taxon>
        <taxon>Micrococcales</taxon>
        <taxon>Microbacteriaceae</taxon>
        <taxon>Agromyces</taxon>
    </lineage>
</organism>
<keyword evidence="1" id="KW-0472">Membrane</keyword>
<dbReference type="Pfam" id="PF04854">
    <property type="entry name" value="DUF624"/>
    <property type="match status" value="1"/>
</dbReference>
<feature type="transmembrane region" description="Helical" evidence="1">
    <location>
        <begin position="192"/>
        <end position="212"/>
    </location>
</feature>
<evidence type="ECO:0000256" key="1">
    <source>
        <dbReference type="SAM" id="Phobius"/>
    </source>
</evidence>
<dbReference type="InterPro" id="IPR006938">
    <property type="entry name" value="DUF624"/>
</dbReference>
<evidence type="ECO:0000313" key="3">
    <source>
        <dbReference type="Proteomes" id="UP000832097"/>
    </source>
</evidence>
<accession>A0ABY4BW17</accession>
<reference evidence="2 3" key="1">
    <citation type="submission" date="2022-03" db="EMBL/GenBank/DDBJ databases">
        <title>Mucilaginibacter sp. isolated from the gut of Protaetia brevitarsis seulensis larvae.</title>
        <authorList>
            <person name="Won M."/>
            <person name="Kim S.-J."/>
            <person name="Kwon S.-W."/>
        </authorList>
    </citation>
    <scope>NUCLEOTIDE SEQUENCE [LARGE SCALE GENOMIC DNA]</scope>
    <source>
        <strain evidence="2 3">CFWR-12</strain>
    </source>
</reference>
<feature type="transmembrane region" description="Helical" evidence="1">
    <location>
        <begin position="101"/>
        <end position="122"/>
    </location>
</feature>
<keyword evidence="3" id="KW-1185">Reference proteome</keyword>
<dbReference type="EMBL" id="CP094528">
    <property type="protein sequence ID" value="UOE43418.1"/>
    <property type="molecule type" value="Genomic_DNA"/>
</dbReference>
<feature type="transmembrane region" description="Helical" evidence="1">
    <location>
        <begin position="128"/>
        <end position="152"/>
    </location>
</feature>
<feature type="transmembrane region" description="Helical" evidence="1">
    <location>
        <begin position="43"/>
        <end position="72"/>
    </location>
</feature>
<dbReference type="RefSeq" id="WP_243554375.1">
    <property type="nucleotide sequence ID" value="NZ_CP094528.1"/>
</dbReference>
<evidence type="ECO:0000313" key="2">
    <source>
        <dbReference type="EMBL" id="UOE43418.1"/>
    </source>
</evidence>
<keyword evidence="1" id="KW-0812">Transmembrane</keyword>
<sequence>MTPRPPGSLRGPIRQPARHLHTPKDLIILRFNPASWLWRILDLLGSAILISLFWVASVALVVTAGAGTVVAYEICRRHVLGKDGSYRAIAGKAWRQSWKQATVIGLLAVAVAAIGVVTLSFVPTVGLTAVLIPLIVVVLFLVLLLFWCLPLVARFTNPTWRQLLNGFTLGLTKPSLTFLLAIAVVLGGAAVWNFMPAVFVVPGLILVWWCYLLERFFVARGYVQPEPEETEA</sequence>
<name>A0ABY4BW17_9MICO</name>
<protein>
    <submittedName>
        <fullName evidence="2">DUF624 domain-containing protein</fullName>
    </submittedName>
</protein>
<proteinExistence type="predicted"/>
<keyword evidence="1" id="KW-1133">Transmembrane helix</keyword>
<feature type="transmembrane region" description="Helical" evidence="1">
    <location>
        <begin position="164"/>
        <end position="186"/>
    </location>
</feature>
<gene>
    <name evidence="2" type="ORF">MTO99_14690</name>
</gene>